<evidence type="ECO:0000313" key="3">
    <source>
        <dbReference type="EMBL" id="OAT70506.1"/>
    </source>
</evidence>
<dbReference type="EMBL" id="LQYE01000001">
    <property type="protein sequence ID" value="OAT70506.1"/>
    <property type="molecule type" value="Genomic_DNA"/>
</dbReference>
<organism evidence="3 4">
    <name type="scientific">Mycobacteroides immunogenum</name>
    <dbReference type="NCBI Taxonomy" id="83262"/>
    <lineage>
        <taxon>Bacteria</taxon>
        <taxon>Bacillati</taxon>
        <taxon>Actinomycetota</taxon>
        <taxon>Actinomycetes</taxon>
        <taxon>Mycobacteriales</taxon>
        <taxon>Mycobacteriaceae</taxon>
        <taxon>Mycobacteroides</taxon>
    </lineage>
</organism>
<accession>A0A179VJM2</accession>
<dbReference type="PRINTS" id="PR01438">
    <property type="entry name" value="UNVRSLSTRESS"/>
</dbReference>
<dbReference type="Gene3D" id="3.40.50.620">
    <property type="entry name" value="HUPs"/>
    <property type="match status" value="2"/>
</dbReference>
<dbReference type="AlphaFoldDB" id="A0A179VJM2"/>
<evidence type="ECO:0000256" key="1">
    <source>
        <dbReference type="ARBA" id="ARBA00008791"/>
    </source>
</evidence>
<proteinExistence type="inferred from homology"/>
<evidence type="ECO:0000259" key="2">
    <source>
        <dbReference type="Pfam" id="PF00582"/>
    </source>
</evidence>
<dbReference type="InterPro" id="IPR006015">
    <property type="entry name" value="Universal_stress_UspA"/>
</dbReference>
<feature type="domain" description="UspA" evidence="2">
    <location>
        <begin position="11"/>
        <end position="137"/>
    </location>
</feature>
<comment type="caution">
    <text evidence="3">The sequence shown here is derived from an EMBL/GenBank/DDBJ whole genome shotgun (WGS) entry which is preliminary data.</text>
</comment>
<gene>
    <name evidence="3" type="ORF">AWB85_04005</name>
</gene>
<dbReference type="PANTHER" id="PTHR46268">
    <property type="entry name" value="STRESS RESPONSE PROTEIN NHAX"/>
    <property type="match status" value="1"/>
</dbReference>
<evidence type="ECO:0000313" key="4">
    <source>
        <dbReference type="Proteomes" id="UP000186919"/>
    </source>
</evidence>
<sequence length="285" mass="30450">MNEVRMPGPAVVVGIDGSRSAVRAALWAVDEAIHRELPLRLVHVTPQPEFPEFSDERSPAGTAVRHAFRQIGATGKPVKVEAEIRHGRVADLLLEAARNAVMLCVGAIGISGSDTRKVGSTASEILGSARCPVAVIRGDHPPLGAASAVVVEIDETHESAACLELAAHEARLRAAPLRVLLRHRPIAYSGQRIATLTRVDRGVAAVHLERRLAPLRMRHPDLDIRALDPVGGTLDYLERHGHTVQLVVVGAGDAAHVRELVGPNGCGVLGRTHCSVLITARQRLL</sequence>
<dbReference type="SUPFAM" id="SSF52402">
    <property type="entry name" value="Adenine nucleotide alpha hydrolases-like"/>
    <property type="match status" value="2"/>
</dbReference>
<comment type="similarity">
    <text evidence="1">Belongs to the universal stress protein A family.</text>
</comment>
<dbReference type="Pfam" id="PF00582">
    <property type="entry name" value="Usp"/>
    <property type="match status" value="1"/>
</dbReference>
<dbReference type="Proteomes" id="UP000186919">
    <property type="component" value="Unassembled WGS sequence"/>
</dbReference>
<protein>
    <submittedName>
        <fullName evidence="3">Universal stress protein</fullName>
    </submittedName>
</protein>
<dbReference type="InterPro" id="IPR014729">
    <property type="entry name" value="Rossmann-like_a/b/a_fold"/>
</dbReference>
<reference evidence="3 4" key="1">
    <citation type="submission" date="2016-01" db="EMBL/GenBank/DDBJ databases">
        <title>Mycobacterium immunogenum strain CD11_6 genome sequencing and assembly.</title>
        <authorList>
            <person name="Kaur G."/>
            <person name="Nair G.R."/>
            <person name="Mayilraj S."/>
        </authorList>
    </citation>
    <scope>NUCLEOTIDE SEQUENCE [LARGE SCALE GENOMIC DNA]</scope>
    <source>
        <strain evidence="3 4">CD11-6</strain>
    </source>
</reference>
<dbReference type="RefSeq" id="WP_064627699.1">
    <property type="nucleotide sequence ID" value="NZ_LQYE01000001.1"/>
</dbReference>
<name>A0A179VJM2_9MYCO</name>
<dbReference type="PANTHER" id="PTHR46268:SF6">
    <property type="entry name" value="UNIVERSAL STRESS PROTEIN UP12"/>
    <property type="match status" value="1"/>
</dbReference>
<dbReference type="InterPro" id="IPR006016">
    <property type="entry name" value="UspA"/>
</dbReference>